<organism evidence="1 2">
    <name type="scientific">Parasponia andersonii</name>
    <name type="common">Sponia andersonii</name>
    <dbReference type="NCBI Taxonomy" id="3476"/>
    <lineage>
        <taxon>Eukaryota</taxon>
        <taxon>Viridiplantae</taxon>
        <taxon>Streptophyta</taxon>
        <taxon>Embryophyta</taxon>
        <taxon>Tracheophyta</taxon>
        <taxon>Spermatophyta</taxon>
        <taxon>Magnoliopsida</taxon>
        <taxon>eudicotyledons</taxon>
        <taxon>Gunneridae</taxon>
        <taxon>Pentapetalae</taxon>
        <taxon>rosids</taxon>
        <taxon>fabids</taxon>
        <taxon>Rosales</taxon>
        <taxon>Cannabaceae</taxon>
        <taxon>Parasponia</taxon>
    </lineage>
</organism>
<proteinExistence type="predicted"/>
<sequence>MALATSHLHYSSTIINIPLNYYYSKIGLENRIINRPRKILASKREAGSLHEHRRNHGGGGRVADENMILMGLLQAQMMKSRLSLVLGLMVLILLGCPN</sequence>
<comment type="caution">
    <text evidence="1">The sequence shown here is derived from an EMBL/GenBank/DDBJ whole genome shotgun (WGS) entry which is preliminary data.</text>
</comment>
<dbReference type="OrthoDB" id="10406840at2759"/>
<dbReference type="AlphaFoldDB" id="A0A2P5BAG3"/>
<reference evidence="2" key="1">
    <citation type="submission" date="2016-06" db="EMBL/GenBank/DDBJ databases">
        <title>Parallel loss of symbiosis genes in relatives of nitrogen-fixing non-legume Parasponia.</title>
        <authorList>
            <person name="Van Velzen R."/>
            <person name="Holmer R."/>
            <person name="Bu F."/>
            <person name="Rutten L."/>
            <person name="Van Zeijl A."/>
            <person name="Liu W."/>
            <person name="Santuari L."/>
            <person name="Cao Q."/>
            <person name="Sharma T."/>
            <person name="Shen D."/>
            <person name="Roswanjaya Y."/>
            <person name="Wardhani T."/>
            <person name="Kalhor M.S."/>
            <person name="Jansen J."/>
            <person name="Van den Hoogen J."/>
            <person name="Gungor B."/>
            <person name="Hartog M."/>
            <person name="Hontelez J."/>
            <person name="Verver J."/>
            <person name="Yang W.-C."/>
            <person name="Schijlen E."/>
            <person name="Repin R."/>
            <person name="Schilthuizen M."/>
            <person name="Schranz E."/>
            <person name="Heidstra R."/>
            <person name="Miyata K."/>
            <person name="Fedorova E."/>
            <person name="Kohlen W."/>
            <person name="Bisseling T."/>
            <person name="Smit S."/>
            <person name="Geurts R."/>
        </authorList>
    </citation>
    <scope>NUCLEOTIDE SEQUENCE [LARGE SCALE GENOMIC DNA]</scope>
    <source>
        <strain evidence="2">cv. WU1-14</strain>
    </source>
</reference>
<gene>
    <name evidence="1" type="ORF">PanWU01x14_256540</name>
</gene>
<protein>
    <submittedName>
        <fullName evidence="1">Uncharacterized protein</fullName>
    </submittedName>
</protein>
<dbReference type="Proteomes" id="UP000237105">
    <property type="component" value="Unassembled WGS sequence"/>
</dbReference>
<name>A0A2P5BAG3_PARAD</name>
<keyword evidence="2" id="KW-1185">Reference proteome</keyword>
<accession>A0A2P5BAG3</accession>
<dbReference type="EMBL" id="JXTB01000324">
    <property type="protein sequence ID" value="PON45779.1"/>
    <property type="molecule type" value="Genomic_DNA"/>
</dbReference>
<evidence type="ECO:0000313" key="1">
    <source>
        <dbReference type="EMBL" id="PON45779.1"/>
    </source>
</evidence>
<evidence type="ECO:0000313" key="2">
    <source>
        <dbReference type="Proteomes" id="UP000237105"/>
    </source>
</evidence>